<protein>
    <submittedName>
        <fullName evidence="1">Uncharacterized protein</fullName>
    </submittedName>
</protein>
<gene>
    <name evidence="1" type="ORF">SERLADRAFT_469559</name>
</gene>
<dbReference type="AlphaFoldDB" id="F8P0I1"/>
<feature type="non-terminal residue" evidence="1">
    <location>
        <position position="1"/>
    </location>
</feature>
<dbReference type="KEGG" id="sla:SERLADRAFT_469559"/>
<dbReference type="EMBL" id="GL945435">
    <property type="protein sequence ID" value="EGO23536.1"/>
    <property type="molecule type" value="Genomic_DNA"/>
</dbReference>
<evidence type="ECO:0000313" key="1">
    <source>
        <dbReference type="EMBL" id="EGO23536.1"/>
    </source>
</evidence>
<name>F8P0I1_SERL9</name>
<organism>
    <name type="scientific">Serpula lacrymans var. lacrymans (strain S7.9)</name>
    <name type="common">Dry rot fungus</name>
    <dbReference type="NCBI Taxonomy" id="578457"/>
    <lineage>
        <taxon>Eukaryota</taxon>
        <taxon>Fungi</taxon>
        <taxon>Dikarya</taxon>
        <taxon>Basidiomycota</taxon>
        <taxon>Agaricomycotina</taxon>
        <taxon>Agaricomycetes</taxon>
        <taxon>Agaricomycetidae</taxon>
        <taxon>Boletales</taxon>
        <taxon>Coniophorineae</taxon>
        <taxon>Serpulaceae</taxon>
        <taxon>Serpula</taxon>
    </lineage>
</organism>
<reference evidence="1" key="1">
    <citation type="submission" date="2011-04" db="EMBL/GenBank/DDBJ databases">
        <title>Evolution of plant cell wall degrading machinery underlies the functional diversity of forest fungi.</title>
        <authorList>
            <consortium name="US DOE Joint Genome Institute (JGI-PGF)"/>
            <person name="Eastwood D.C."/>
            <person name="Floudas D."/>
            <person name="Binder M."/>
            <person name="Majcherczyk A."/>
            <person name="Schneider P."/>
            <person name="Aerts A."/>
            <person name="Asiegbu F.O."/>
            <person name="Baker S.E."/>
            <person name="Barry K."/>
            <person name="Bendiksby M."/>
            <person name="Blumentritt M."/>
            <person name="Coutinho P.M."/>
            <person name="Cullen D."/>
            <person name="Cullen D."/>
            <person name="Gathman A."/>
            <person name="Goodell B."/>
            <person name="Henrissat B."/>
            <person name="Ihrmark K."/>
            <person name="Kauserud H."/>
            <person name="Kohler A."/>
            <person name="LaButti K."/>
            <person name="Lapidus A."/>
            <person name="Lavin J.L."/>
            <person name="Lee Y.-H."/>
            <person name="Lindquist E."/>
            <person name="Lilly W."/>
            <person name="Lucas S."/>
            <person name="Morin E."/>
            <person name="Murat C."/>
            <person name="Oguiza J.A."/>
            <person name="Park J."/>
            <person name="Pisabarro A.G."/>
            <person name="Riley R."/>
            <person name="Rosling A."/>
            <person name="Salamov A."/>
            <person name="Schmidt O."/>
            <person name="Schmutz J."/>
            <person name="Skrede I."/>
            <person name="Stenlid J."/>
            <person name="Wiebenga A."/>
            <person name="Xie X."/>
            <person name="Kues U."/>
            <person name="Hibbett D.S."/>
            <person name="Hoffmeister D."/>
            <person name="Hogberg N."/>
            <person name="Martin F."/>
            <person name="Grigoriev I.V."/>
            <person name="Watkinson S.C."/>
        </authorList>
    </citation>
    <scope>NUCLEOTIDE SEQUENCE</scope>
    <source>
        <strain evidence="1">S7.9</strain>
    </source>
</reference>
<proteinExistence type="predicted"/>
<dbReference type="GeneID" id="18819623"/>
<dbReference type="RefSeq" id="XP_007319298.1">
    <property type="nucleotide sequence ID" value="XM_007319236.1"/>
</dbReference>
<dbReference type="Proteomes" id="UP000008064">
    <property type="component" value="Unassembled WGS sequence"/>
</dbReference>
<sequence>FYSEEKCQNVGGSFHCIACGCLSNETNPLLPSLPIVVLQLGPRWSGPTSSDGAGVTVKQLSPVSSALPGSWHDFNGKFLLA</sequence>
<dbReference type="HOGENOM" id="CLU_2580471_0_0_1"/>
<accession>F8P0I1</accession>